<feature type="compositionally biased region" description="Basic and acidic residues" evidence="1">
    <location>
        <begin position="594"/>
        <end position="619"/>
    </location>
</feature>
<accession>A0A3E1RDM2</accession>
<keyword evidence="4" id="KW-1185">Reference proteome</keyword>
<feature type="compositionally biased region" description="Low complexity" evidence="1">
    <location>
        <begin position="548"/>
        <end position="565"/>
    </location>
</feature>
<dbReference type="PANTHER" id="PTHR38731:SF3">
    <property type="entry name" value="BLL6125 PROTEIN"/>
    <property type="match status" value="1"/>
</dbReference>
<feature type="compositionally biased region" description="Low complexity" evidence="1">
    <location>
        <begin position="423"/>
        <end position="435"/>
    </location>
</feature>
<dbReference type="InterPro" id="IPR046535">
    <property type="entry name" value="DUF6600"/>
</dbReference>
<keyword evidence="2" id="KW-0732">Signal</keyword>
<feature type="signal peptide" evidence="2">
    <location>
        <begin position="1"/>
        <end position="27"/>
    </location>
</feature>
<reference evidence="3 4" key="1">
    <citation type="submission" date="2018-05" db="EMBL/GenBank/DDBJ databases">
        <title>Rhodoferax soyangensis sp.nov., isolated from an oligotrophic freshwater lake.</title>
        <authorList>
            <person name="Park M."/>
        </authorList>
    </citation>
    <scope>NUCLEOTIDE SEQUENCE [LARGE SCALE GENOMIC DNA]</scope>
    <source>
        <strain evidence="3 4">IMCC26218</strain>
    </source>
</reference>
<dbReference type="AlphaFoldDB" id="A0A3E1RDM2"/>
<dbReference type="Proteomes" id="UP000260665">
    <property type="component" value="Unassembled WGS sequence"/>
</dbReference>
<comment type="caution">
    <text evidence="3">The sequence shown here is derived from an EMBL/GenBank/DDBJ whole genome shotgun (WGS) entry which is preliminary data.</text>
</comment>
<feature type="compositionally biased region" description="Basic and acidic residues" evidence="1">
    <location>
        <begin position="436"/>
        <end position="479"/>
    </location>
</feature>
<evidence type="ECO:0000256" key="2">
    <source>
        <dbReference type="SAM" id="SignalP"/>
    </source>
</evidence>
<proteinExistence type="predicted"/>
<name>A0A3E1RDM2_9BURK</name>
<dbReference type="EMBL" id="QFZK01000004">
    <property type="protein sequence ID" value="RFO97122.1"/>
    <property type="molecule type" value="Genomic_DNA"/>
</dbReference>
<protein>
    <recommendedName>
        <fullName evidence="5">FecR protein domain-containing protein</fullName>
    </recommendedName>
</protein>
<feature type="region of interest" description="Disordered" evidence="1">
    <location>
        <begin position="423"/>
        <end position="619"/>
    </location>
</feature>
<organism evidence="3 4">
    <name type="scientific">Rhodoferax lacus</name>
    <dbReference type="NCBI Taxonomy" id="2184758"/>
    <lineage>
        <taxon>Bacteria</taxon>
        <taxon>Pseudomonadati</taxon>
        <taxon>Pseudomonadota</taxon>
        <taxon>Betaproteobacteria</taxon>
        <taxon>Burkholderiales</taxon>
        <taxon>Comamonadaceae</taxon>
        <taxon>Rhodoferax</taxon>
    </lineage>
</organism>
<dbReference type="PANTHER" id="PTHR38731">
    <property type="entry name" value="LIPL45-RELATED LIPOPROTEIN-RELATED"/>
    <property type="match status" value="1"/>
</dbReference>
<feature type="chain" id="PRO_5017807771" description="FecR protein domain-containing protein" evidence="2">
    <location>
        <begin position="28"/>
        <end position="619"/>
    </location>
</feature>
<evidence type="ECO:0008006" key="5">
    <source>
        <dbReference type="Google" id="ProtNLM"/>
    </source>
</evidence>
<feature type="compositionally biased region" description="Basic and acidic residues" evidence="1">
    <location>
        <begin position="375"/>
        <end position="387"/>
    </location>
</feature>
<feature type="compositionally biased region" description="Basic and acidic residues" evidence="1">
    <location>
        <begin position="513"/>
        <end position="547"/>
    </location>
</feature>
<feature type="region of interest" description="Disordered" evidence="1">
    <location>
        <begin position="346"/>
        <end position="411"/>
    </location>
</feature>
<dbReference type="Pfam" id="PF20245">
    <property type="entry name" value="DUF6600"/>
    <property type="match status" value="1"/>
</dbReference>
<gene>
    <name evidence="3" type="ORF">DIC66_08220</name>
</gene>
<dbReference type="OrthoDB" id="5485224at2"/>
<evidence type="ECO:0000313" key="4">
    <source>
        <dbReference type="Proteomes" id="UP000260665"/>
    </source>
</evidence>
<dbReference type="RefSeq" id="WP_117175996.1">
    <property type="nucleotide sequence ID" value="NZ_QFZK01000004.1"/>
</dbReference>
<sequence>MIALPTWRTVALSLALLLLGSWAQAQALTRVARLGYLEGEVSFLAAGDADWVQASLNRPLTTGDHLWTDRSAVAELQLETAAVRMGERSNLTVLNLDERITQLQLSQGALRLRVRALAPQQSIEVNTPNLALVLRRAGDYRIEVDPQADATLVLVQGGEAEVFGEGASYRVDRGQAYRFYGTDLYDYTEVSDYRADELDRWAAERERRLGSSASARYVPAGVVGYEDLDANGRWVVDVNYGNVWLPSRVAVGWTPYRDGRWTWVNPWGWTWIDDAPWGYAVSHYGRWAYMGNAWGWVPGAKRERVVYAPALVVFVGGNQARNAPERHSGMGNTGWFPLGPREVYRPGQAPGREGYANQRVRGAVVAPDRQPQRGRAPEAEARSRPPRDNQPVVARTAPPAPVMPQRADVPAQAPTRVRVVTAPGAAAPIALPPQAQREDRPREDRPREDRPRDDQSRQDQQRQDQQRQDQQRNERRPEAARPAAPAAAPNAAPIAAPVRVGPKRNDTGNGDAPRNDAARNDAARGEGNRNDAARAEAQRAEAGRAEASRNAAAQADAARNNAARAEAAKAEAAKAEAGNAARAEQSRPPGRNADAPRGKGQRPERELTPEEELLRKRRQ</sequence>
<evidence type="ECO:0000256" key="1">
    <source>
        <dbReference type="SAM" id="MobiDB-lite"/>
    </source>
</evidence>
<evidence type="ECO:0000313" key="3">
    <source>
        <dbReference type="EMBL" id="RFO97122.1"/>
    </source>
</evidence>
<feature type="compositionally biased region" description="Low complexity" evidence="1">
    <location>
        <begin position="480"/>
        <end position="497"/>
    </location>
</feature>